<dbReference type="InterPro" id="IPR008226">
    <property type="entry name" value="Mini3_fam"/>
</dbReference>
<dbReference type="GO" id="GO:0019843">
    <property type="term" value="F:rRNA binding"/>
    <property type="evidence" value="ECO:0007669"/>
    <property type="project" value="UniProtKB-UniRule"/>
</dbReference>
<keyword evidence="1 4" id="KW-0540">Nuclease</keyword>
<proteinExistence type="inferred from homology"/>
<sequence length="192" mass="21312">MSGSPEQPSVEDQAQRQTVPVVEATIIDQAGPPPLGTEGVASPTGAVFQSLPFEPPSKQPEFLNPVVLAYTGDAVFELLVRQHLVAGEKLKPNQLHRAATSIVCAKAQRRWLELWSPMLSEEEQDVVRRGRNTKSGQPPRNADPHDYRLATAMECLIGFLYYKGRTERIRELTAVVFAAVDEDRQKETKHGQ</sequence>
<dbReference type="HAMAP" id="MF_01468">
    <property type="entry name" value="RNase_Mini_III"/>
    <property type="match status" value="1"/>
</dbReference>
<evidence type="ECO:0000256" key="5">
    <source>
        <dbReference type="SAM" id="MobiDB-lite"/>
    </source>
</evidence>
<dbReference type="Pfam" id="PF00636">
    <property type="entry name" value="Ribonuclease_3"/>
    <property type="match status" value="1"/>
</dbReference>
<gene>
    <name evidence="4" type="primary">mrnC</name>
    <name evidence="7" type="ORF">CGZ75_19190</name>
</gene>
<evidence type="ECO:0000256" key="2">
    <source>
        <dbReference type="ARBA" id="ARBA00022759"/>
    </source>
</evidence>
<dbReference type="GO" id="GO:0005737">
    <property type="term" value="C:cytoplasm"/>
    <property type="evidence" value="ECO:0007669"/>
    <property type="project" value="UniProtKB-SubCell"/>
</dbReference>
<evidence type="ECO:0000259" key="6">
    <source>
        <dbReference type="SMART" id="SM00535"/>
    </source>
</evidence>
<dbReference type="RefSeq" id="WP_089525791.1">
    <property type="nucleotide sequence ID" value="NZ_NMUQ01000002.1"/>
</dbReference>
<evidence type="ECO:0000256" key="1">
    <source>
        <dbReference type="ARBA" id="ARBA00022722"/>
    </source>
</evidence>
<dbReference type="SMART" id="SM00535">
    <property type="entry name" value="RIBOc"/>
    <property type="match status" value="1"/>
</dbReference>
<comment type="subunit">
    <text evidence="4">Homodimer.</text>
</comment>
<dbReference type="EC" id="3.1.26.-" evidence="4"/>
<reference evidence="7 8" key="1">
    <citation type="submission" date="2017-07" db="EMBL/GenBank/DDBJ databases">
        <title>Paenibacillus herberti R33 genome sequencing and assembly.</title>
        <authorList>
            <person name="Su W."/>
        </authorList>
    </citation>
    <scope>NUCLEOTIDE SEQUENCE [LARGE SCALE GENOMIC DNA]</scope>
    <source>
        <strain evidence="7 8">R33</strain>
    </source>
</reference>
<dbReference type="Gene3D" id="1.10.1520.10">
    <property type="entry name" value="Ribonuclease III domain"/>
    <property type="match status" value="1"/>
</dbReference>
<evidence type="ECO:0000313" key="8">
    <source>
        <dbReference type="Proteomes" id="UP000215145"/>
    </source>
</evidence>
<comment type="subcellular location">
    <subcellularLocation>
        <location evidence="4">Cytoplasm</location>
    </subcellularLocation>
</comment>
<comment type="function">
    <text evidence="4">Involved in correct processing of both the 5' and 3' ends of 23S rRNA precursor. Processes 30S rRNA precursor transcript even in absence of ribonuclease 3 (Rnc); Rnc processes 30S rRNA into smaller rRNA precursors.</text>
</comment>
<keyword evidence="8" id="KW-1185">Reference proteome</keyword>
<feature type="region of interest" description="Disordered" evidence="5">
    <location>
        <begin position="1"/>
        <end position="53"/>
    </location>
</feature>
<dbReference type="PANTHER" id="PTHR34276">
    <property type="entry name" value="MINI-RIBONUCLEASE 3"/>
    <property type="match status" value="1"/>
</dbReference>
<dbReference type="EMBL" id="NMUQ01000002">
    <property type="protein sequence ID" value="OXM14974.1"/>
    <property type="molecule type" value="Genomic_DNA"/>
</dbReference>
<dbReference type="SUPFAM" id="SSF69065">
    <property type="entry name" value="RNase III domain-like"/>
    <property type="match status" value="1"/>
</dbReference>
<comment type="cofactor">
    <cofactor evidence="4">
        <name>Mg(2+)</name>
        <dbReference type="ChEBI" id="CHEBI:18420"/>
    </cofactor>
</comment>
<organism evidence="7 8">
    <name type="scientific">Paenibacillus herberti</name>
    <dbReference type="NCBI Taxonomy" id="1619309"/>
    <lineage>
        <taxon>Bacteria</taxon>
        <taxon>Bacillati</taxon>
        <taxon>Bacillota</taxon>
        <taxon>Bacilli</taxon>
        <taxon>Bacillales</taxon>
        <taxon>Paenibacillaceae</taxon>
        <taxon>Paenibacillus</taxon>
    </lineage>
</organism>
<protein>
    <recommendedName>
        <fullName evidence="4">Mini-ribonuclease 3</fullName>
        <shortName evidence="4">Mini-3</shortName>
        <shortName evidence="4">Mini-RNase 3</shortName>
        <ecNumber evidence="4">3.1.26.-</ecNumber>
    </recommendedName>
    <alternativeName>
        <fullName evidence="4">Mini-RNase III</fullName>
        <shortName evidence="4">Mini-III</shortName>
    </alternativeName>
</protein>
<keyword evidence="4" id="KW-0699">rRNA-binding</keyword>
<keyword evidence="3 4" id="KW-0378">Hydrolase</keyword>
<dbReference type="Proteomes" id="UP000215145">
    <property type="component" value="Unassembled WGS sequence"/>
</dbReference>
<evidence type="ECO:0000256" key="3">
    <source>
        <dbReference type="ARBA" id="ARBA00022801"/>
    </source>
</evidence>
<accession>A0A229NYY3</accession>
<dbReference type="GO" id="GO:0004525">
    <property type="term" value="F:ribonuclease III activity"/>
    <property type="evidence" value="ECO:0007669"/>
    <property type="project" value="InterPro"/>
</dbReference>
<name>A0A229NYY3_9BACL</name>
<dbReference type="AlphaFoldDB" id="A0A229NYY3"/>
<evidence type="ECO:0000313" key="7">
    <source>
        <dbReference type="EMBL" id="OXM14974.1"/>
    </source>
</evidence>
<dbReference type="PANTHER" id="PTHR34276:SF1">
    <property type="entry name" value="MINI-RIBONUCLEASE 3"/>
    <property type="match status" value="1"/>
</dbReference>
<dbReference type="OrthoDB" id="46571at2"/>
<dbReference type="InterPro" id="IPR000999">
    <property type="entry name" value="RNase_III_dom"/>
</dbReference>
<feature type="active site" evidence="4">
    <location>
        <position position="73"/>
    </location>
</feature>
<keyword evidence="2 4" id="KW-0255">Endonuclease</keyword>
<keyword evidence="4" id="KW-0460">Magnesium</keyword>
<keyword evidence="4" id="KW-0690">Ribosome biogenesis</keyword>
<evidence type="ECO:0000256" key="4">
    <source>
        <dbReference type="HAMAP-Rule" id="MF_01468"/>
    </source>
</evidence>
<keyword evidence="4" id="KW-0963">Cytoplasm</keyword>
<comment type="similarity">
    <text evidence="4">Belongs to the MrnC RNase family.</text>
</comment>
<feature type="domain" description="RNase III" evidence="6">
    <location>
        <begin position="49"/>
        <end position="186"/>
    </location>
</feature>
<dbReference type="GO" id="GO:0006364">
    <property type="term" value="P:rRNA processing"/>
    <property type="evidence" value="ECO:0007669"/>
    <property type="project" value="UniProtKB-UniRule"/>
</dbReference>
<keyword evidence="4" id="KW-0694">RNA-binding</keyword>
<comment type="caution">
    <text evidence="7">The sequence shown here is derived from an EMBL/GenBank/DDBJ whole genome shotgun (WGS) entry which is preliminary data.</text>
</comment>
<feature type="region of interest" description="Disordered" evidence="5">
    <location>
        <begin position="123"/>
        <end position="145"/>
    </location>
</feature>
<keyword evidence="4" id="KW-0698">rRNA processing</keyword>
<dbReference type="InterPro" id="IPR036389">
    <property type="entry name" value="RNase_III_sf"/>
</dbReference>
<feature type="compositionally biased region" description="Polar residues" evidence="5">
    <location>
        <begin position="1"/>
        <end position="18"/>
    </location>
</feature>